<dbReference type="PhylomeDB" id="B8MC38"/>
<dbReference type="SUPFAM" id="SSF48179">
    <property type="entry name" value="6-phosphogluconate dehydrogenase C-terminal domain-like"/>
    <property type="match status" value="1"/>
</dbReference>
<dbReference type="PIRSF" id="PIRSF000193">
    <property type="entry name" value="Pyrrol-5-carb_rd"/>
    <property type="match status" value="1"/>
</dbReference>
<dbReference type="EMBL" id="EQ962655">
    <property type="protein sequence ID" value="EED18484.1"/>
    <property type="molecule type" value="Genomic_DNA"/>
</dbReference>
<dbReference type="InterPro" id="IPR008927">
    <property type="entry name" value="6-PGluconate_DH-like_C_sf"/>
</dbReference>
<dbReference type="SUPFAM" id="SSF51735">
    <property type="entry name" value="NAD(P)-binding Rossmann-fold domains"/>
    <property type="match status" value="1"/>
</dbReference>
<dbReference type="AlphaFoldDB" id="B8MC38"/>
<dbReference type="InterPro" id="IPR000304">
    <property type="entry name" value="Pyrroline-COOH_reductase"/>
</dbReference>
<evidence type="ECO:0000256" key="3">
    <source>
        <dbReference type="ARBA" id="ARBA00023002"/>
    </source>
</evidence>
<keyword evidence="8" id="KW-1185">Reference proteome</keyword>
<dbReference type="InterPro" id="IPR029036">
    <property type="entry name" value="P5CR_dimer"/>
</dbReference>
<evidence type="ECO:0000259" key="5">
    <source>
        <dbReference type="Pfam" id="PF03807"/>
    </source>
</evidence>
<evidence type="ECO:0000313" key="7">
    <source>
        <dbReference type="EMBL" id="EED18484.1"/>
    </source>
</evidence>
<evidence type="ECO:0000313" key="8">
    <source>
        <dbReference type="Proteomes" id="UP000001745"/>
    </source>
</evidence>
<dbReference type="Proteomes" id="UP000001745">
    <property type="component" value="Unassembled WGS sequence"/>
</dbReference>
<dbReference type="InterPro" id="IPR028939">
    <property type="entry name" value="P5C_Rdtase_cat_N"/>
</dbReference>
<organism evidence="7 8">
    <name type="scientific">Talaromyces stipitatus (strain ATCC 10500 / CBS 375.48 / QM 6759 / NRRL 1006)</name>
    <name type="common">Penicillium stipitatum</name>
    <dbReference type="NCBI Taxonomy" id="441959"/>
    <lineage>
        <taxon>Eukaryota</taxon>
        <taxon>Fungi</taxon>
        <taxon>Dikarya</taxon>
        <taxon>Ascomycota</taxon>
        <taxon>Pezizomycotina</taxon>
        <taxon>Eurotiomycetes</taxon>
        <taxon>Eurotiomycetidae</taxon>
        <taxon>Eurotiales</taxon>
        <taxon>Trichocomaceae</taxon>
        <taxon>Talaromyces</taxon>
        <taxon>Talaromyces sect. Talaromyces</taxon>
    </lineage>
</organism>
<dbReference type="HAMAP" id="MF_01925">
    <property type="entry name" value="P5C_reductase"/>
    <property type="match status" value="1"/>
</dbReference>
<dbReference type="Pfam" id="PF14748">
    <property type="entry name" value="P5CR_dimer"/>
    <property type="match status" value="1"/>
</dbReference>
<keyword evidence="3" id="KW-0560">Oxidoreductase</keyword>
<evidence type="ECO:0000259" key="6">
    <source>
        <dbReference type="Pfam" id="PF14748"/>
    </source>
</evidence>
<dbReference type="GO" id="GO:0004735">
    <property type="term" value="F:pyrroline-5-carboxylate reductase activity"/>
    <property type="evidence" value="ECO:0007669"/>
    <property type="project" value="InterPro"/>
</dbReference>
<reference evidence="8" key="1">
    <citation type="journal article" date="2015" name="Genome Announc.">
        <title>Genome sequence of the AIDS-associated pathogen Penicillium marneffei (ATCC18224) and its near taxonomic relative Talaromyces stipitatus (ATCC10500).</title>
        <authorList>
            <person name="Nierman W.C."/>
            <person name="Fedorova-Abrams N.D."/>
            <person name="Andrianopoulos A."/>
        </authorList>
    </citation>
    <scope>NUCLEOTIDE SEQUENCE [LARGE SCALE GENOMIC DNA]</scope>
    <source>
        <strain evidence="8">ATCC 10500 / CBS 375.48 / QM 6759 / NRRL 1006</strain>
    </source>
</reference>
<name>B8MC38_TALSN</name>
<dbReference type="PANTHER" id="PTHR11645">
    <property type="entry name" value="PYRROLINE-5-CARBOXYLATE REDUCTASE"/>
    <property type="match status" value="1"/>
</dbReference>
<dbReference type="Gene3D" id="3.40.50.720">
    <property type="entry name" value="NAD(P)-binding Rossmann-like Domain"/>
    <property type="match status" value="1"/>
</dbReference>
<keyword evidence="2 4" id="KW-0521">NADP</keyword>
<dbReference type="InterPro" id="IPR036291">
    <property type="entry name" value="NAD(P)-bd_dom_sf"/>
</dbReference>
<dbReference type="InParanoid" id="B8MC38"/>
<sequence>MAILGCGTMGTAILDGILRTLTLASPSSSAQLRPSRFIACVNHAESVKRLERHYAQFFGSTPSPVQISVWQNKTAEAVKQANIILLACQPSQAAKILGDPLARGHFSHKLLLNICVGVSVSRIHEMLYGGPNAQQPPPEERAYVVHAMPNTASTISQSATVLSSEGSEHIPPEHEEMARWILTSIGTVTAAAPSLMNAASVTGASTIAFFATTLSGVVKGAIETGLPEEDAIQLAAQAMKGTAELVLRGEQPLKVRDRVMTPNGCTEKGVNALQNGRVEEVFVEAMKQAVERVFELGRESSKEQLSGLNLTQRWVGVM</sequence>
<proteinExistence type="inferred from homology"/>
<dbReference type="Pfam" id="PF03807">
    <property type="entry name" value="F420_oxidored"/>
    <property type="match status" value="1"/>
</dbReference>
<evidence type="ECO:0000256" key="2">
    <source>
        <dbReference type="ARBA" id="ARBA00022857"/>
    </source>
</evidence>
<dbReference type="OMA" id="MPNINCF"/>
<dbReference type="Gene3D" id="1.10.3730.10">
    <property type="entry name" value="ProC C-terminal domain-like"/>
    <property type="match status" value="1"/>
</dbReference>
<dbReference type="STRING" id="441959.B8MC38"/>
<feature type="domain" description="Pyrroline-5-carboxylate reductase dimerisation" evidence="6">
    <location>
        <begin position="194"/>
        <end position="295"/>
    </location>
</feature>
<evidence type="ECO:0000256" key="4">
    <source>
        <dbReference type="PIRSR" id="PIRSR000193-1"/>
    </source>
</evidence>
<dbReference type="PANTHER" id="PTHR11645:SF0">
    <property type="entry name" value="PYRROLINE-5-CARBOXYLATE REDUCTASE 3"/>
    <property type="match status" value="1"/>
</dbReference>
<dbReference type="eggNOG" id="KOG3124">
    <property type="taxonomic scope" value="Eukaryota"/>
</dbReference>
<protein>
    <submittedName>
        <fullName evidence="7">Pyrroline-5-carboxylate reductase, putative</fullName>
    </submittedName>
</protein>
<dbReference type="GeneID" id="8097685"/>
<evidence type="ECO:0000256" key="1">
    <source>
        <dbReference type="ARBA" id="ARBA00005525"/>
    </source>
</evidence>
<dbReference type="RefSeq" id="XP_002482476.1">
    <property type="nucleotide sequence ID" value="XM_002482431.1"/>
</dbReference>
<feature type="binding site" evidence="4">
    <location>
        <begin position="87"/>
        <end position="90"/>
    </location>
    <ligand>
        <name>NADP(+)</name>
        <dbReference type="ChEBI" id="CHEBI:58349"/>
    </ligand>
</feature>
<dbReference type="VEuPathDB" id="FungiDB:TSTA_122200"/>
<gene>
    <name evidence="7" type="ORF">TSTA_122200</name>
</gene>
<comment type="similarity">
    <text evidence="1">Belongs to the pyrroline-5-carboxylate reductase family.</text>
</comment>
<dbReference type="GO" id="GO:0055129">
    <property type="term" value="P:L-proline biosynthetic process"/>
    <property type="evidence" value="ECO:0007669"/>
    <property type="project" value="TreeGrafter"/>
</dbReference>
<dbReference type="OrthoDB" id="10263291at2759"/>
<feature type="binding site" evidence="4">
    <location>
        <begin position="4"/>
        <end position="9"/>
    </location>
    <ligand>
        <name>NADP(+)</name>
        <dbReference type="ChEBI" id="CHEBI:58349"/>
    </ligand>
</feature>
<accession>B8MC38</accession>
<feature type="domain" description="Pyrroline-5-carboxylate reductase catalytic N-terminal" evidence="5">
    <location>
        <begin position="2"/>
        <end position="114"/>
    </location>
</feature>
<dbReference type="HOGENOM" id="CLU_042344_1_1_1"/>